<comment type="caution">
    <text evidence="3">The sequence shown here is derived from an EMBL/GenBank/DDBJ whole genome shotgun (WGS) entry which is preliminary data.</text>
</comment>
<dbReference type="Pfam" id="PF11955">
    <property type="entry name" value="PORR"/>
    <property type="match status" value="1"/>
</dbReference>
<evidence type="ECO:0000256" key="1">
    <source>
        <dbReference type="SAM" id="MobiDB-lite"/>
    </source>
</evidence>
<gene>
    <name evidence="3" type="ORF">GOP47_0005925</name>
</gene>
<sequence length="452" mass="52846">MAIRRLLLRAYFSSLLSPFPSPVLTGRSPSLHVNPLLQKQFVREFNFTTPRLKVKIKKDRPLDGVASKVKELHPVIVIKDLIVKFPKKAIPFRLITMKRRELGLRMSDAKVEHLMKRYPNAFEFFIHPEDKQPWCKLTPHFIDLLKEEKLIYMQQEPMVVEKLRKLLMLAKNHQICMDKLLSAARFFGFPDDFPESVVPKYPQYFRVLNPKKKYRALELVEWDERLAITEFEKKAKLTAQEKGLGEIETRGKPLPFKMKYSAGMQIRKKVLQKIDRWQKLPYICPYQRADWVDEGSVLAERKVAALLHEVLSLTLEKKILIEVIGDFIEEFNLPDRVARAFNRFPGIFYISLKGDVHTIFLREAYNKRHLVEEHPLTRLKWKYHKMIQDGPRLRSMGFKASKIVENVGTIPLRPVKIDCLVTEDEASSDEVESGDEFVFTDSEREAEGKSIT</sequence>
<dbReference type="OrthoDB" id="1716100at2759"/>
<dbReference type="EMBL" id="JABFUD020000006">
    <property type="protein sequence ID" value="KAI5078254.1"/>
    <property type="molecule type" value="Genomic_DNA"/>
</dbReference>
<dbReference type="Proteomes" id="UP000886520">
    <property type="component" value="Chromosome 6"/>
</dbReference>
<protein>
    <recommendedName>
        <fullName evidence="2">PORR domain-containing protein</fullName>
    </recommendedName>
</protein>
<dbReference type="InterPro" id="IPR021099">
    <property type="entry name" value="PORR_domain"/>
</dbReference>
<accession>A0A9D4V200</accession>
<dbReference type="GO" id="GO:0003723">
    <property type="term" value="F:RNA binding"/>
    <property type="evidence" value="ECO:0007669"/>
    <property type="project" value="InterPro"/>
</dbReference>
<proteinExistence type="predicted"/>
<feature type="compositionally biased region" description="Acidic residues" evidence="1">
    <location>
        <begin position="426"/>
        <end position="435"/>
    </location>
</feature>
<dbReference type="AlphaFoldDB" id="A0A9D4V200"/>
<organism evidence="3 4">
    <name type="scientific">Adiantum capillus-veneris</name>
    <name type="common">Maidenhair fern</name>
    <dbReference type="NCBI Taxonomy" id="13818"/>
    <lineage>
        <taxon>Eukaryota</taxon>
        <taxon>Viridiplantae</taxon>
        <taxon>Streptophyta</taxon>
        <taxon>Embryophyta</taxon>
        <taxon>Tracheophyta</taxon>
        <taxon>Polypodiopsida</taxon>
        <taxon>Polypodiidae</taxon>
        <taxon>Polypodiales</taxon>
        <taxon>Pteridineae</taxon>
        <taxon>Pteridaceae</taxon>
        <taxon>Vittarioideae</taxon>
        <taxon>Adiantum</taxon>
    </lineage>
</organism>
<name>A0A9D4V200_ADICA</name>
<keyword evidence="4" id="KW-1185">Reference proteome</keyword>
<dbReference type="InterPro" id="IPR045040">
    <property type="entry name" value="PORR_fam"/>
</dbReference>
<feature type="compositionally biased region" description="Basic and acidic residues" evidence="1">
    <location>
        <begin position="441"/>
        <end position="452"/>
    </location>
</feature>
<reference evidence="3" key="1">
    <citation type="submission" date="2021-01" db="EMBL/GenBank/DDBJ databases">
        <title>Adiantum capillus-veneris genome.</title>
        <authorList>
            <person name="Fang Y."/>
            <person name="Liao Q."/>
        </authorList>
    </citation>
    <scope>NUCLEOTIDE SEQUENCE</scope>
    <source>
        <strain evidence="3">H3</strain>
        <tissue evidence="3">Leaf</tissue>
    </source>
</reference>
<dbReference type="PANTHER" id="PTHR31476:SF4">
    <property type="entry name" value="PROTEIN WHAT'S THIS FACTOR 1 HOMOLOG, CHLOROPLASTIC"/>
    <property type="match status" value="1"/>
</dbReference>
<feature type="region of interest" description="Disordered" evidence="1">
    <location>
        <begin position="426"/>
        <end position="452"/>
    </location>
</feature>
<evidence type="ECO:0000313" key="4">
    <source>
        <dbReference type="Proteomes" id="UP000886520"/>
    </source>
</evidence>
<evidence type="ECO:0000259" key="2">
    <source>
        <dbReference type="Pfam" id="PF11955"/>
    </source>
</evidence>
<evidence type="ECO:0000313" key="3">
    <source>
        <dbReference type="EMBL" id="KAI5078254.1"/>
    </source>
</evidence>
<feature type="domain" description="PORR" evidence="2">
    <location>
        <begin position="57"/>
        <end position="391"/>
    </location>
</feature>
<dbReference type="PANTHER" id="PTHR31476">
    <property type="entry name" value="PROTEIN WHAT'S THIS FACTOR 1 HOMOLOG, CHLOROPLASTIC"/>
    <property type="match status" value="1"/>
</dbReference>